<dbReference type="EMBL" id="JBEDNZ010000021">
    <property type="protein sequence ID" value="KAL0818812.1"/>
    <property type="molecule type" value="Genomic_DNA"/>
</dbReference>
<keyword evidence="2" id="KW-0732">Signal</keyword>
<evidence type="ECO:0000256" key="1">
    <source>
        <dbReference type="SAM" id="MobiDB-lite"/>
    </source>
</evidence>
<feature type="compositionally biased region" description="Low complexity" evidence="1">
    <location>
        <begin position="364"/>
        <end position="373"/>
    </location>
</feature>
<dbReference type="Proteomes" id="UP001549921">
    <property type="component" value="Unassembled WGS sequence"/>
</dbReference>
<accession>A0ABD0SG42</accession>
<sequence>MFRAVLIFILLTRVNTEVKSVQQSVYVSRKSRSNSAPIESGYVYSRVNNNPGTLAMFGNDASDYNTFGLGQYGDYPTGGTSHYSKKSAPSYASMEEIRPVIMPYTESSPYNIDYAKSKAEAKFDSHYLPSKMKSDAMYEKLKSVMHYKYPDDGTISDGAYDTMNDYHIDEDDVRTSSRSPFDNWPYFYHNPYEYEAMKLGADVEKAKDKRYISDSYKDIIPVHEEIDDIPHYYNMPDTDTTPRYDRDVPTDNPIFGDQAFFSFVLNDYFDKSNEEDPLIFKGLDWGKDFDNEEPGSDLDDFSKRNRRLESNRNYDSDNIETTSQRSIYNYDSSKFAVGESSTEKGYNKNHKFDKHEKGDQHNQNNRSSYENSGNNYSGFKDFVDSFANKFGGEEHKKDSKYVLKKNQDKGEKRKGFRRVYHKDEYQEDNEFFDNTNNSAKAEEKGASALHTGGSEALLKSHAAAAIGNDANAYSKAGNSSNSNFETNHRGQNQVKGVDNKFNRYRDIAKKAAMSNSADYVDRYRP</sequence>
<dbReference type="AlphaFoldDB" id="A0ABD0SG42"/>
<feature type="region of interest" description="Disordered" evidence="1">
    <location>
        <begin position="338"/>
        <end position="373"/>
    </location>
</feature>
<feature type="compositionally biased region" description="Polar residues" evidence="1">
    <location>
        <begin position="476"/>
        <end position="494"/>
    </location>
</feature>
<protein>
    <submittedName>
        <fullName evidence="3">Uncharacterized protein</fullName>
    </submittedName>
</protein>
<name>A0ABD0SG42_LOXSC</name>
<dbReference type="InterPro" id="IPR031959">
    <property type="entry name" value="DUF4779"/>
</dbReference>
<dbReference type="Pfam" id="PF16009">
    <property type="entry name" value="DUF4779"/>
    <property type="match status" value="1"/>
</dbReference>
<gene>
    <name evidence="3" type="ORF">ABMA28_008134</name>
</gene>
<reference evidence="3 4" key="1">
    <citation type="submission" date="2024-06" db="EMBL/GenBank/DDBJ databases">
        <title>A chromosome-level genome assembly of beet webworm, Loxostege sticticalis.</title>
        <authorList>
            <person name="Zhang Y."/>
        </authorList>
    </citation>
    <scope>NUCLEOTIDE SEQUENCE [LARGE SCALE GENOMIC DNA]</scope>
    <source>
        <strain evidence="3">AQ028</strain>
        <tissue evidence="3">Male pupae</tissue>
    </source>
</reference>
<evidence type="ECO:0000256" key="2">
    <source>
        <dbReference type="SAM" id="SignalP"/>
    </source>
</evidence>
<comment type="caution">
    <text evidence="3">The sequence shown here is derived from an EMBL/GenBank/DDBJ whole genome shotgun (WGS) entry which is preliminary data.</text>
</comment>
<feature type="chain" id="PRO_5044786825" evidence="2">
    <location>
        <begin position="17"/>
        <end position="525"/>
    </location>
</feature>
<evidence type="ECO:0000313" key="3">
    <source>
        <dbReference type="EMBL" id="KAL0818812.1"/>
    </source>
</evidence>
<feature type="region of interest" description="Disordered" evidence="1">
    <location>
        <begin position="472"/>
        <end position="500"/>
    </location>
</feature>
<proteinExistence type="predicted"/>
<feature type="signal peptide" evidence="2">
    <location>
        <begin position="1"/>
        <end position="16"/>
    </location>
</feature>
<evidence type="ECO:0000313" key="4">
    <source>
        <dbReference type="Proteomes" id="UP001549921"/>
    </source>
</evidence>
<organism evidence="3 4">
    <name type="scientific">Loxostege sticticalis</name>
    <name type="common">Beet webworm moth</name>
    <dbReference type="NCBI Taxonomy" id="481309"/>
    <lineage>
        <taxon>Eukaryota</taxon>
        <taxon>Metazoa</taxon>
        <taxon>Ecdysozoa</taxon>
        <taxon>Arthropoda</taxon>
        <taxon>Hexapoda</taxon>
        <taxon>Insecta</taxon>
        <taxon>Pterygota</taxon>
        <taxon>Neoptera</taxon>
        <taxon>Endopterygota</taxon>
        <taxon>Lepidoptera</taxon>
        <taxon>Glossata</taxon>
        <taxon>Ditrysia</taxon>
        <taxon>Pyraloidea</taxon>
        <taxon>Crambidae</taxon>
        <taxon>Pyraustinae</taxon>
        <taxon>Loxostege</taxon>
    </lineage>
</organism>